<evidence type="ECO:0000313" key="4">
    <source>
        <dbReference type="EMBL" id="ACV08500.1"/>
    </source>
</evidence>
<dbReference type="SUPFAM" id="SSF53448">
    <property type="entry name" value="Nucleotide-diphospho-sugar transferases"/>
    <property type="match status" value="1"/>
</dbReference>
<keyword evidence="2" id="KW-1133">Transmembrane helix</keyword>
<dbReference type="HOGENOM" id="CLU_025996_19_0_11"/>
<evidence type="ECO:0000313" key="5">
    <source>
        <dbReference type="Proteomes" id="UP000000628"/>
    </source>
</evidence>
<dbReference type="Pfam" id="PF00535">
    <property type="entry name" value="Glycos_transf_2"/>
    <property type="match status" value="1"/>
</dbReference>
<dbReference type="eggNOG" id="COG1215">
    <property type="taxonomic scope" value="Bacteria"/>
</dbReference>
<gene>
    <name evidence="4" type="ordered locus">Jden_0838</name>
</gene>
<dbReference type="KEGG" id="jde:Jden_0838"/>
<dbReference type="InterPro" id="IPR050834">
    <property type="entry name" value="Glycosyltransf_2"/>
</dbReference>
<dbReference type="Gene3D" id="3.90.550.10">
    <property type="entry name" value="Spore Coat Polysaccharide Biosynthesis Protein SpsA, Chain A"/>
    <property type="match status" value="1"/>
</dbReference>
<dbReference type="RefSeq" id="WP_015771128.1">
    <property type="nucleotide sequence ID" value="NC_013174.1"/>
</dbReference>
<dbReference type="PANTHER" id="PTHR43685:SF2">
    <property type="entry name" value="GLYCOSYLTRANSFERASE 2-LIKE DOMAIN-CONTAINING PROTEIN"/>
    <property type="match status" value="1"/>
</dbReference>
<reference evidence="4 5" key="1">
    <citation type="journal article" date="2009" name="Stand. Genomic Sci.">
        <title>Complete genome sequence of Jonesia denitrificans type strain (Prevot 55134).</title>
        <authorList>
            <person name="Pukall R."/>
            <person name="Gehrich-Schroter G."/>
            <person name="Lapidus A."/>
            <person name="Nolan M."/>
            <person name="Glavina Del Rio T."/>
            <person name="Lucas S."/>
            <person name="Chen F."/>
            <person name="Tice H."/>
            <person name="Pitluck S."/>
            <person name="Cheng J.F."/>
            <person name="Copeland A."/>
            <person name="Saunders E."/>
            <person name="Brettin T."/>
            <person name="Detter J.C."/>
            <person name="Bruce D."/>
            <person name="Goodwin L."/>
            <person name="Pati A."/>
            <person name="Ivanova N."/>
            <person name="Mavromatis K."/>
            <person name="Ovchinnikova G."/>
            <person name="Chen A."/>
            <person name="Palaniappan K."/>
            <person name="Land M."/>
            <person name="Hauser L."/>
            <person name="Chang Y.J."/>
            <person name="Jeffries C.D."/>
            <person name="Chain P."/>
            <person name="Goker M."/>
            <person name="Bristow J."/>
            <person name="Eisen J.A."/>
            <person name="Markowitz V."/>
            <person name="Hugenholtz P."/>
            <person name="Kyrpides N.C."/>
            <person name="Klenk H.P."/>
            <person name="Han C."/>
        </authorList>
    </citation>
    <scope>NUCLEOTIDE SEQUENCE [LARGE SCALE GENOMIC DNA]</scope>
    <source>
        <strain evidence="5">ATCC 14870 / DSM 20603 / BCRC 15368 / CIP 55.134 / JCM 11481 / NBRC 15587 / NCTC 10816 / Prevot 55134</strain>
    </source>
</reference>
<dbReference type="CAZy" id="GT2">
    <property type="family name" value="Glycosyltransferase Family 2"/>
</dbReference>
<dbReference type="EMBL" id="CP001706">
    <property type="protein sequence ID" value="ACV08500.1"/>
    <property type="molecule type" value="Genomic_DNA"/>
</dbReference>
<evidence type="ECO:0000256" key="2">
    <source>
        <dbReference type="SAM" id="Phobius"/>
    </source>
</evidence>
<dbReference type="CDD" id="cd02525">
    <property type="entry name" value="Succinoglycan_BP_ExoA"/>
    <property type="match status" value="1"/>
</dbReference>
<dbReference type="InterPro" id="IPR029044">
    <property type="entry name" value="Nucleotide-diphossugar_trans"/>
</dbReference>
<sequence>MTLSSREVSVNHPELSWPTTPSPTEQVDGQRDDQHRGRTRVWPVVCVFATVRNEEKYLEAALDSVLSQQYPGQMRFVVSVGPSHDNTYGIAVECARRDPRLHVIENPQGLIPHGLNIAINAAPADTDIFVRFDGHTRLPGGYVHAMVDALLRTGADNVGGRMLPVGQAPLEQAIAFAMSHPLGIGGASFHVGGIEGPEETAYLGSFRKEAVIAAGLYDESFHRAEDWELNYRIRRNGGLVWFVPSIEVEYRPRSTWRALAKQFFDTGGWRRQVIAADRSTASLRYLAAPTAVVANTAGLLATVLGVITPWTWLTLGAIAPLGYLALVTIGGLTAARHLPWAARSRVPGVLTTMHMMWGLGFLKGTPTN</sequence>
<protein>
    <submittedName>
        <fullName evidence="4">Glycosyl transferase family 2</fullName>
    </submittedName>
</protein>
<feature type="domain" description="Glycosyltransferase 2-like" evidence="3">
    <location>
        <begin position="47"/>
        <end position="171"/>
    </location>
</feature>
<dbReference type="InterPro" id="IPR001173">
    <property type="entry name" value="Glyco_trans_2-like"/>
</dbReference>
<dbReference type="Proteomes" id="UP000000628">
    <property type="component" value="Chromosome"/>
</dbReference>
<organism evidence="4 5">
    <name type="scientific">Jonesia denitrificans (strain ATCC 14870 / DSM 20603 / BCRC 15368 / CIP 55.134 / JCM 11481 / NBRC 15587 / NCTC 10816 / Prevot 55134)</name>
    <name type="common">Listeria denitrificans</name>
    <dbReference type="NCBI Taxonomy" id="471856"/>
    <lineage>
        <taxon>Bacteria</taxon>
        <taxon>Bacillati</taxon>
        <taxon>Actinomycetota</taxon>
        <taxon>Actinomycetes</taxon>
        <taxon>Micrococcales</taxon>
        <taxon>Jonesiaceae</taxon>
        <taxon>Jonesia</taxon>
    </lineage>
</organism>
<dbReference type="AlphaFoldDB" id="C7R2C9"/>
<keyword evidence="5" id="KW-1185">Reference proteome</keyword>
<accession>C7R2C9</accession>
<feature type="region of interest" description="Disordered" evidence="1">
    <location>
        <begin position="1"/>
        <end position="35"/>
    </location>
</feature>
<feature type="compositionally biased region" description="Polar residues" evidence="1">
    <location>
        <begin position="17"/>
        <end position="27"/>
    </location>
</feature>
<keyword evidence="2" id="KW-0812">Transmembrane</keyword>
<feature type="transmembrane region" description="Helical" evidence="2">
    <location>
        <begin position="313"/>
        <end position="335"/>
    </location>
</feature>
<name>C7R2C9_JONDD</name>
<evidence type="ECO:0000259" key="3">
    <source>
        <dbReference type="Pfam" id="PF00535"/>
    </source>
</evidence>
<dbReference type="STRING" id="471856.Jden_0838"/>
<keyword evidence="4" id="KW-0808">Transferase</keyword>
<dbReference type="PANTHER" id="PTHR43685">
    <property type="entry name" value="GLYCOSYLTRANSFERASE"/>
    <property type="match status" value="1"/>
</dbReference>
<dbReference type="GO" id="GO:0016740">
    <property type="term" value="F:transferase activity"/>
    <property type="evidence" value="ECO:0007669"/>
    <property type="project" value="UniProtKB-KW"/>
</dbReference>
<keyword evidence="2" id="KW-0472">Membrane</keyword>
<evidence type="ECO:0000256" key="1">
    <source>
        <dbReference type="SAM" id="MobiDB-lite"/>
    </source>
</evidence>
<proteinExistence type="predicted"/>
<feature type="transmembrane region" description="Helical" evidence="2">
    <location>
        <begin position="285"/>
        <end position="307"/>
    </location>
</feature>